<evidence type="ECO:0000313" key="2">
    <source>
        <dbReference type="EMBL" id="GEA84484.1"/>
    </source>
</evidence>
<accession>A0A4Y3KM75</accession>
<sequence length="290" mass="29839">MSVVVTGASGHLGRLVVEGLLEAGVAPGEIVAGGRRTERLADLAERGVRVAVVDYDRPETLPEAFGGADTLVLVSGSEVGKRIPQHTAAIEAARAAGVRRIVYTSAPHADTTTLVVAPEHKATEELLAASGLVVTVLRNNWYTENYVPALQQAAATGEIVSSTGDGRVASASRADFAAGVVAVVTGEGHDGRTYEVSGDYAWTHDELAAAAAQVLGRPVVHRRVTPDEQRAGLLAAGLDEGTVGFVVALDQDIAAGGLADATDTLRTLIGRPTTPLLDGLRAAWADASAS</sequence>
<dbReference type="OrthoDB" id="5510591at2"/>
<dbReference type="InterPro" id="IPR036291">
    <property type="entry name" value="NAD(P)-bd_dom_sf"/>
</dbReference>
<dbReference type="Pfam" id="PF13460">
    <property type="entry name" value="NAD_binding_10"/>
    <property type="match status" value="1"/>
</dbReference>
<evidence type="ECO:0000259" key="1">
    <source>
        <dbReference type="Pfam" id="PF13460"/>
    </source>
</evidence>
<evidence type="ECO:0000313" key="3">
    <source>
        <dbReference type="Proteomes" id="UP000320461"/>
    </source>
</evidence>
<proteinExistence type="predicted"/>
<dbReference type="SUPFAM" id="SSF51735">
    <property type="entry name" value="NAD(P)-binding Rossmann-fold domains"/>
    <property type="match status" value="1"/>
</dbReference>
<name>A0A4Y3KM75_9CELL</name>
<dbReference type="InterPro" id="IPR016040">
    <property type="entry name" value="NAD(P)-bd_dom"/>
</dbReference>
<dbReference type="AlphaFoldDB" id="A0A4Y3KM75"/>
<keyword evidence="3" id="KW-1185">Reference proteome</keyword>
<gene>
    <name evidence="2" type="ORF">CGE01nite_17350</name>
</gene>
<dbReference type="PANTHER" id="PTHR47129">
    <property type="entry name" value="QUINONE OXIDOREDUCTASE 2"/>
    <property type="match status" value="1"/>
</dbReference>
<dbReference type="Proteomes" id="UP000320461">
    <property type="component" value="Unassembled WGS sequence"/>
</dbReference>
<reference evidence="2 3" key="1">
    <citation type="submission" date="2019-06" db="EMBL/GenBank/DDBJ databases">
        <title>Whole genome shotgun sequence of Cellulomonas gelida NBRC 3748.</title>
        <authorList>
            <person name="Hosoyama A."/>
            <person name="Uohara A."/>
            <person name="Ohji S."/>
            <person name="Ichikawa N."/>
        </authorList>
    </citation>
    <scope>NUCLEOTIDE SEQUENCE [LARGE SCALE GENOMIC DNA]</scope>
    <source>
        <strain evidence="2 3">NBRC 3748</strain>
    </source>
</reference>
<feature type="domain" description="NAD(P)-binding" evidence="1">
    <location>
        <begin position="7"/>
        <end position="185"/>
    </location>
</feature>
<dbReference type="Gene3D" id="3.40.50.720">
    <property type="entry name" value="NAD(P)-binding Rossmann-like Domain"/>
    <property type="match status" value="1"/>
</dbReference>
<comment type="caution">
    <text evidence="2">The sequence shown here is derived from an EMBL/GenBank/DDBJ whole genome shotgun (WGS) entry which is preliminary data.</text>
</comment>
<dbReference type="Gene3D" id="3.90.25.10">
    <property type="entry name" value="UDP-galactose 4-epimerase, domain 1"/>
    <property type="match status" value="1"/>
</dbReference>
<dbReference type="CDD" id="cd05269">
    <property type="entry name" value="TMR_SDR_a"/>
    <property type="match status" value="1"/>
</dbReference>
<protein>
    <submittedName>
        <fullName evidence="2">NAD(P)-dependent oxidoreductase</fullName>
    </submittedName>
</protein>
<dbReference type="RefSeq" id="WP_048341644.1">
    <property type="nucleotide sequence ID" value="NZ_BJLQ01000015.1"/>
</dbReference>
<dbReference type="InterPro" id="IPR052718">
    <property type="entry name" value="NmrA-type_oxidoreductase"/>
</dbReference>
<organism evidence="2 3">
    <name type="scientific">Cellulomonas gelida</name>
    <dbReference type="NCBI Taxonomy" id="1712"/>
    <lineage>
        <taxon>Bacteria</taxon>
        <taxon>Bacillati</taxon>
        <taxon>Actinomycetota</taxon>
        <taxon>Actinomycetes</taxon>
        <taxon>Micrococcales</taxon>
        <taxon>Cellulomonadaceae</taxon>
        <taxon>Cellulomonas</taxon>
    </lineage>
</organism>
<dbReference type="PANTHER" id="PTHR47129:SF1">
    <property type="entry name" value="NMRA-LIKE DOMAIN-CONTAINING PROTEIN"/>
    <property type="match status" value="1"/>
</dbReference>
<dbReference type="EMBL" id="BJLQ01000015">
    <property type="protein sequence ID" value="GEA84484.1"/>
    <property type="molecule type" value="Genomic_DNA"/>
</dbReference>